<accession>A0A4V6I7Q9</accession>
<organism evidence="2 3">
    <name type="scientific">Steinernema carpocapsae</name>
    <name type="common">Entomopathogenic nematode</name>
    <dbReference type="NCBI Taxonomy" id="34508"/>
    <lineage>
        <taxon>Eukaryota</taxon>
        <taxon>Metazoa</taxon>
        <taxon>Ecdysozoa</taxon>
        <taxon>Nematoda</taxon>
        <taxon>Chromadorea</taxon>
        <taxon>Rhabditida</taxon>
        <taxon>Tylenchina</taxon>
        <taxon>Panagrolaimomorpha</taxon>
        <taxon>Strongyloidoidea</taxon>
        <taxon>Steinernematidae</taxon>
        <taxon>Steinernema</taxon>
    </lineage>
</organism>
<feature type="region of interest" description="Disordered" evidence="1">
    <location>
        <begin position="46"/>
        <end position="74"/>
    </location>
</feature>
<keyword evidence="3" id="KW-1185">Reference proteome</keyword>
<protein>
    <submittedName>
        <fullName evidence="2">Uncharacterized protein</fullName>
    </submittedName>
</protein>
<dbReference type="Proteomes" id="UP000298663">
    <property type="component" value="Chromosome X"/>
</dbReference>
<comment type="caution">
    <text evidence="2">The sequence shown here is derived from an EMBL/GenBank/DDBJ whole genome shotgun (WGS) entry which is preliminary data.</text>
</comment>
<gene>
    <name evidence="2" type="ORF">L596_002473</name>
</gene>
<dbReference type="AlphaFoldDB" id="A0A4V6I7Q9"/>
<dbReference type="EMBL" id="AZBU02000001">
    <property type="protein sequence ID" value="TMS34983.1"/>
    <property type="molecule type" value="Genomic_DNA"/>
</dbReference>
<reference evidence="2 3" key="1">
    <citation type="journal article" date="2015" name="Genome Biol.">
        <title>Comparative genomics of Steinernema reveals deeply conserved gene regulatory networks.</title>
        <authorList>
            <person name="Dillman A.R."/>
            <person name="Macchietto M."/>
            <person name="Porter C.F."/>
            <person name="Rogers A."/>
            <person name="Williams B."/>
            <person name="Antoshechkin I."/>
            <person name="Lee M.M."/>
            <person name="Goodwin Z."/>
            <person name="Lu X."/>
            <person name="Lewis E.E."/>
            <person name="Goodrich-Blair H."/>
            <person name="Stock S.P."/>
            <person name="Adams B.J."/>
            <person name="Sternberg P.W."/>
            <person name="Mortazavi A."/>
        </authorList>
    </citation>
    <scope>NUCLEOTIDE SEQUENCE [LARGE SCALE GENOMIC DNA]</scope>
    <source>
        <strain evidence="2 3">ALL</strain>
    </source>
</reference>
<name>A0A4V6I7Q9_STECR</name>
<sequence length="74" mass="8189">MLDRVLMACRRHSVHKNSVGGTFSHDQKYRSGDACTRARLTTATNNKKLTVPLARASGRSGRNLHKRGTTRAPN</sequence>
<reference evidence="2 3" key="2">
    <citation type="journal article" date="2019" name="G3 (Bethesda)">
        <title>Hybrid Assembly of the Genome of the Entomopathogenic Nematode Steinernema carpocapsae Identifies the X-Chromosome.</title>
        <authorList>
            <person name="Serra L."/>
            <person name="Macchietto M."/>
            <person name="Macias-Munoz A."/>
            <person name="McGill C.J."/>
            <person name="Rodriguez I.M."/>
            <person name="Rodriguez B."/>
            <person name="Murad R."/>
            <person name="Mortazavi A."/>
        </authorList>
    </citation>
    <scope>NUCLEOTIDE SEQUENCE [LARGE SCALE GENOMIC DNA]</scope>
    <source>
        <strain evidence="2 3">ALL</strain>
    </source>
</reference>
<feature type="compositionally biased region" description="Basic residues" evidence="1">
    <location>
        <begin position="62"/>
        <end position="74"/>
    </location>
</feature>
<evidence type="ECO:0000313" key="2">
    <source>
        <dbReference type="EMBL" id="TMS34983.1"/>
    </source>
</evidence>
<evidence type="ECO:0000313" key="3">
    <source>
        <dbReference type="Proteomes" id="UP000298663"/>
    </source>
</evidence>
<evidence type="ECO:0000256" key="1">
    <source>
        <dbReference type="SAM" id="MobiDB-lite"/>
    </source>
</evidence>
<dbReference type="EMBL" id="CM016762">
    <property type="protein sequence ID" value="TMS34983.1"/>
    <property type="molecule type" value="Genomic_DNA"/>
</dbReference>
<proteinExistence type="predicted"/>